<dbReference type="OMA" id="MTYIDYR"/>
<dbReference type="InterPro" id="IPR036732">
    <property type="entry name" value="AFP_Neu5c_C_sf"/>
</dbReference>
<proteinExistence type="predicted"/>
<dbReference type="SUPFAM" id="SSF51569">
    <property type="entry name" value="Aldolase"/>
    <property type="match status" value="1"/>
</dbReference>
<dbReference type="PROSITE" id="PS50844">
    <property type="entry name" value="AFP_LIKE"/>
    <property type="match status" value="1"/>
</dbReference>
<dbReference type="InterPro" id="IPR013785">
    <property type="entry name" value="Aldolase_TIM"/>
</dbReference>
<dbReference type="OrthoDB" id="9928645at2759"/>
<dbReference type="InterPro" id="IPR051690">
    <property type="entry name" value="PseI-like"/>
</dbReference>
<dbReference type="InParanoid" id="A0A7R8Z028"/>
<dbReference type="InterPro" id="IPR057736">
    <property type="entry name" value="SAF_PseI/NeuA/NeuB"/>
</dbReference>
<dbReference type="PANTHER" id="PTHR42966">
    <property type="entry name" value="N-ACETYLNEURAMINATE SYNTHASE"/>
    <property type="match status" value="1"/>
</dbReference>
<gene>
    <name evidence="2" type="ORF">HERILL_LOCUS14307</name>
</gene>
<evidence type="ECO:0000313" key="2">
    <source>
        <dbReference type="EMBL" id="CAD7091909.1"/>
    </source>
</evidence>
<dbReference type="Proteomes" id="UP000594454">
    <property type="component" value="Chromosome 6"/>
</dbReference>
<dbReference type="GO" id="GO:0016051">
    <property type="term" value="P:carbohydrate biosynthetic process"/>
    <property type="evidence" value="ECO:0007669"/>
    <property type="project" value="InterPro"/>
</dbReference>
<feature type="domain" description="AFP-like" evidence="1">
    <location>
        <begin position="328"/>
        <end position="385"/>
    </location>
</feature>
<dbReference type="FunCoup" id="A0A7R8Z028">
    <property type="interactions" value="850"/>
</dbReference>
<evidence type="ECO:0000313" key="3">
    <source>
        <dbReference type="Proteomes" id="UP000594454"/>
    </source>
</evidence>
<reference evidence="2 3" key="1">
    <citation type="submission" date="2020-11" db="EMBL/GenBank/DDBJ databases">
        <authorList>
            <person name="Wallbank WR R."/>
            <person name="Pardo Diaz C."/>
            <person name="Kozak K."/>
            <person name="Martin S."/>
            <person name="Jiggins C."/>
            <person name="Moest M."/>
            <person name="Warren A I."/>
            <person name="Generalovic N T."/>
            <person name="Byers J.R.P. K."/>
            <person name="Montejo-Kovacevich G."/>
            <person name="Yen C E."/>
        </authorList>
    </citation>
    <scope>NUCLEOTIDE SEQUENCE [LARGE SCALE GENOMIC DNA]</scope>
</reference>
<organism evidence="2 3">
    <name type="scientific">Hermetia illucens</name>
    <name type="common">Black soldier fly</name>
    <dbReference type="NCBI Taxonomy" id="343691"/>
    <lineage>
        <taxon>Eukaryota</taxon>
        <taxon>Metazoa</taxon>
        <taxon>Ecdysozoa</taxon>
        <taxon>Arthropoda</taxon>
        <taxon>Hexapoda</taxon>
        <taxon>Insecta</taxon>
        <taxon>Pterygota</taxon>
        <taxon>Neoptera</taxon>
        <taxon>Endopterygota</taxon>
        <taxon>Diptera</taxon>
        <taxon>Brachycera</taxon>
        <taxon>Stratiomyomorpha</taxon>
        <taxon>Stratiomyidae</taxon>
        <taxon>Hermetiinae</taxon>
        <taxon>Hermetia</taxon>
    </lineage>
</organism>
<sequence>MVSFQIGNISVGGPGDPCFVVAEIGQNHQGNIQIAKQMILEAKRAGCHCVKFQKSCLSAKFTQAALARPYKNFNSWGTTYGEHKEYLEFTIEQFVELQSFATKVGIFFSASAMDEVSFVELSELGLPFIKIGSGDANNFKLIEYASKQSTPLVISTGMQEMSTVDRIVTIMRRNRKTNFCLMHCVSAYPTLPENANLRLITYLKRRFPHIPIGYSGHEQGIAITLAAVLLGAKVVERHFTLNQNQKGSDHSSSLTPTDFAFLTRAIKDLQFSIPDNRTTKTDDILKALKNYNSNQLMNLKPVELALKDVHFKTILDCEMSCRRKLGKSLVYTKNFLAGHAITKDDLAAKVSEPFGITAECIEAYVGKILKKDVRFDDPLQETDFV</sequence>
<dbReference type="AlphaFoldDB" id="A0A7R8Z028"/>
<dbReference type="Gene3D" id="3.90.1210.10">
    <property type="entry name" value="Antifreeze-like/N-acetylneuraminic acid synthase C-terminal domain"/>
    <property type="match status" value="1"/>
</dbReference>
<dbReference type="PANTHER" id="PTHR42966:SF1">
    <property type="entry name" value="SIALIC ACID SYNTHASE"/>
    <property type="match status" value="1"/>
</dbReference>
<protein>
    <recommendedName>
        <fullName evidence="1">AFP-like domain-containing protein</fullName>
    </recommendedName>
</protein>
<dbReference type="Pfam" id="PF08666">
    <property type="entry name" value="SAF"/>
    <property type="match status" value="1"/>
</dbReference>
<evidence type="ECO:0000259" key="1">
    <source>
        <dbReference type="PROSITE" id="PS50844"/>
    </source>
</evidence>
<name>A0A7R8Z028_HERIL</name>
<dbReference type="InterPro" id="IPR006190">
    <property type="entry name" value="SAF_AFP_Neu5Ac"/>
</dbReference>
<dbReference type="InterPro" id="IPR013132">
    <property type="entry name" value="PseI/NeuA/B-like_N"/>
</dbReference>
<dbReference type="InterPro" id="IPR013974">
    <property type="entry name" value="SAF"/>
</dbReference>
<dbReference type="CDD" id="cd11615">
    <property type="entry name" value="SAF_NeuB_like"/>
    <property type="match status" value="1"/>
</dbReference>
<dbReference type="EMBL" id="LR899014">
    <property type="protein sequence ID" value="CAD7091909.1"/>
    <property type="molecule type" value="Genomic_DNA"/>
</dbReference>
<dbReference type="GO" id="GO:0047444">
    <property type="term" value="F:N-acylneuraminate-9-phosphate synthase activity"/>
    <property type="evidence" value="ECO:0007669"/>
    <property type="project" value="TreeGrafter"/>
</dbReference>
<dbReference type="SUPFAM" id="SSF51269">
    <property type="entry name" value="AFP III-like domain"/>
    <property type="match status" value="1"/>
</dbReference>
<keyword evidence="3" id="KW-1185">Reference proteome</keyword>
<dbReference type="Pfam" id="PF03102">
    <property type="entry name" value="NeuB"/>
    <property type="match status" value="1"/>
</dbReference>
<dbReference type="Gene3D" id="3.20.20.70">
    <property type="entry name" value="Aldolase class I"/>
    <property type="match status" value="1"/>
</dbReference>
<accession>A0A7R8Z028</accession>